<dbReference type="Proteomes" id="UP000198820">
    <property type="component" value="Unassembled WGS sequence"/>
</dbReference>
<sequence>MDSYKIVKKHLDQSMSYNDYKALVNELLEKGQATGNTQDETYLEFSKLGVQRMKRWEKTVKINDEQKERIINISKPQTWLVIAEGWCGDAATALPVMEKISSLNSLITLKVILRDEYQDLINAFLTNGGQSIPKLIAIDSSEEKILYTWGPRSAAATKLVEEEKAKNDGKFTADSKTVLQQWYNKDKGQNIIEDLIKLLEENNKA</sequence>
<proteinExistence type="predicted"/>
<gene>
    <name evidence="1" type="ORF">SAMN05421540_10879</name>
</gene>
<evidence type="ECO:0000313" key="1">
    <source>
        <dbReference type="EMBL" id="SEA61683.1"/>
    </source>
</evidence>
<reference evidence="1 2" key="1">
    <citation type="submission" date="2016-10" db="EMBL/GenBank/DDBJ databases">
        <authorList>
            <person name="de Groot N.N."/>
        </authorList>
    </citation>
    <scope>NUCLEOTIDE SEQUENCE [LARGE SCALE GENOMIC DNA]</scope>
    <source>
        <strain evidence="1 2">DSM 23581</strain>
    </source>
</reference>
<dbReference type="Pfam" id="PF14595">
    <property type="entry name" value="Thioredoxin_9"/>
    <property type="match status" value="1"/>
</dbReference>
<evidence type="ECO:0000313" key="2">
    <source>
        <dbReference type="Proteomes" id="UP000198820"/>
    </source>
</evidence>
<protein>
    <submittedName>
        <fullName evidence="1">Thioredoxin</fullName>
    </submittedName>
</protein>
<dbReference type="Gene3D" id="3.40.30.10">
    <property type="entry name" value="Glutaredoxin"/>
    <property type="match status" value="1"/>
</dbReference>
<name>A0A1H4CMY4_9FLAO</name>
<dbReference type="RefSeq" id="WP_093244566.1">
    <property type="nucleotide sequence ID" value="NZ_FNQF01000008.1"/>
</dbReference>
<accession>A0A1H4CMY4</accession>
<dbReference type="SUPFAM" id="SSF52833">
    <property type="entry name" value="Thioredoxin-like"/>
    <property type="match status" value="1"/>
</dbReference>
<dbReference type="EMBL" id="FNQF01000008">
    <property type="protein sequence ID" value="SEA61683.1"/>
    <property type="molecule type" value="Genomic_DNA"/>
</dbReference>
<organism evidence="1 2">
    <name type="scientific">Psychroflexus halocasei</name>
    <dbReference type="NCBI Taxonomy" id="908615"/>
    <lineage>
        <taxon>Bacteria</taxon>
        <taxon>Pseudomonadati</taxon>
        <taxon>Bacteroidota</taxon>
        <taxon>Flavobacteriia</taxon>
        <taxon>Flavobacteriales</taxon>
        <taxon>Flavobacteriaceae</taxon>
        <taxon>Psychroflexus</taxon>
    </lineage>
</organism>
<dbReference type="STRING" id="908615.SAMN05421540_10879"/>
<dbReference type="AlphaFoldDB" id="A0A1H4CMY4"/>
<dbReference type="InterPro" id="IPR036249">
    <property type="entry name" value="Thioredoxin-like_sf"/>
</dbReference>
<keyword evidence="2" id="KW-1185">Reference proteome</keyword>